<dbReference type="EMBL" id="JAAECE010000009">
    <property type="protein sequence ID" value="KAF1797718.1"/>
    <property type="molecule type" value="Genomic_DNA"/>
</dbReference>
<feature type="signal peptide" evidence="1">
    <location>
        <begin position="1"/>
        <end position="25"/>
    </location>
</feature>
<feature type="non-terminal residue" evidence="4">
    <location>
        <position position="1"/>
    </location>
</feature>
<organism evidence="4 5">
    <name type="scientific">Mucor circinelloides f. lusitanicus</name>
    <name type="common">Mucor racemosus var. lusitanicus</name>
    <dbReference type="NCBI Taxonomy" id="29924"/>
    <lineage>
        <taxon>Eukaryota</taxon>
        <taxon>Fungi</taxon>
        <taxon>Fungi incertae sedis</taxon>
        <taxon>Mucoromycota</taxon>
        <taxon>Mucoromycotina</taxon>
        <taxon>Mucoromycetes</taxon>
        <taxon>Mucorales</taxon>
        <taxon>Mucorineae</taxon>
        <taxon>Mucoraceae</taxon>
        <taxon>Mucor</taxon>
    </lineage>
</organism>
<evidence type="ECO:0000313" key="4">
    <source>
        <dbReference type="EMBL" id="KAF1805992.1"/>
    </source>
</evidence>
<dbReference type="EMBL" id="JAAECE010000006">
    <property type="protein sequence ID" value="KAF1800337.1"/>
    <property type="molecule type" value="Genomic_DNA"/>
</dbReference>
<proteinExistence type="predicted"/>
<evidence type="ECO:0000256" key="1">
    <source>
        <dbReference type="SAM" id="SignalP"/>
    </source>
</evidence>
<evidence type="ECO:0000313" key="3">
    <source>
        <dbReference type="EMBL" id="KAF1800337.1"/>
    </source>
</evidence>
<dbReference type="AlphaFoldDB" id="A0A8H4BP62"/>
<dbReference type="EMBL" id="JAAECE010000002">
    <property type="protein sequence ID" value="KAF1805992.1"/>
    <property type="molecule type" value="Genomic_DNA"/>
</dbReference>
<evidence type="ECO:0000313" key="5">
    <source>
        <dbReference type="Proteomes" id="UP000469890"/>
    </source>
</evidence>
<dbReference type="Proteomes" id="UP000469890">
    <property type="component" value="Unassembled WGS sequence"/>
</dbReference>
<accession>A0A8H4BP62</accession>
<comment type="caution">
    <text evidence="4">The sequence shown here is derived from an EMBL/GenBank/DDBJ whole genome shotgun (WGS) entry which is preliminary data.</text>
</comment>
<reference evidence="4 5" key="1">
    <citation type="submission" date="2019-09" db="EMBL/GenBank/DDBJ databases">
        <authorList>
            <consortium name="DOE Joint Genome Institute"/>
            <person name="Mondo S.J."/>
            <person name="Navarro-Mendoza M.I."/>
            <person name="Perez-Arques C."/>
            <person name="Panchal S."/>
            <person name="Nicolas F.E."/>
            <person name="Ganguly P."/>
            <person name="Pangilinan J."/>
            <person name="Grigoriev I."/>
            <person name="Heitman J."/>
            <person name="Sanya K."/>
            <person name="Garre V."/>
        </authorList>
    </citation>
    <scope>NUCLEOTIDE SEQUENCE [LARGE SCALE GENOMIC DNA]</scope>
    <source>
        <strain evidence="4 5">MU402</strain>
    </source>
</reference>
<feature type="non-terminal residue" evidence="4">
    <location>
        <position position="85"/>
    </location>
</feature>
<evidence type="ECO:0000313" key="2">
    <source>
        <dbReference type="EMBL" id="KAF1797718.1"/>
    </source>
</evidence>
<feature type="chain" id="PRO_5036265979" evidence="1">
    <location>
        <begin position="26"/>
        <end position="85"/>
    </location>
</feature>
<name>A0A8H4BP62_MUCCL</name>
<protein>
    <submittedName>
        <fullName evidence="4">Uncharacterized protein</fullName>
    </submittedName>
</protein>
<keyword evidence="1" id="KW-0732">Signal</keyword>
<sequence length="85" mass="9523">AFEEWMKDVAALVLKILTLVHTTAGAPTRGTEICGATVVNNQKSGLRNVFFTYGRIMLTQFYHKTAGIHGDRYLARFLPKPLSRL</sequence>
<gene>
    <name evidence="2" type="ORF">FB192DRAFT_1251703</name>
    <name evidence="3" type="ORF">FB192DRAFT_1254893</name>
    <name evidence="4" type="ORF">FB192DRAFT_1255315</name>
</gene>